<comment type="caution">
    <text evidence="1">The sequence shown here is derived from an EMBL/GenBank/DDBJ whole genome shotgun (WGS) entry which is preliminary data.</text>
</comment>
<keyword evidence="2" id="KW-1185">Reference proteome</keyword>
<gene>
    <name evidence="1" type="ORF">O181_015597</name>
</gene>
<protein>
    <submittedName>
        <fullName evidence="1">Uncharacterized protein</fullName>
    </submittedName>
</protein>
<dbReference type="AlphaFoldDB" id="A0A9Q3C2E6"/>
<accession>A0A9Q3C2E6</accession>
<name>A0A9Q3C2E6_9BASI</name>
<dbReference type="Gene3D" id="3.30.420.10">
    <property type="entry name" value="Ribonuclease H-like superfamily/Ribonuclease H"/>
    <property type="match status" value="1"/>
</dbReference>
<evidence type="ECO:0000313" key="2">
    <source>
        <dbReference type="Proteomes" id="UP000765509"/>
    </source>
</evidence>
<evidence type="ECO:0000313" key="1">
    <source>
        <dbReference type="EMBL" id="MBW0475882.1"/>
    </source>
</evidence>
<dbReference type="GO" id="GO:0003676">
    <property type="term" value="F:nucleic acid binding"/>
    <property type="evidence" value="ECO:0007669"/>
    <property type="project" value="InterPro"/>
</dbReference>
<sequence>MIQKLEYMVRRFCEYGLTLKYCDLLTHDWCTLLHALELEYKTSIHASTNQTPAILEKGWNPRPTQDSLRKHLVEINSTAASFKGVLEKS</sequence>
<organism evidence="1 2">
    <name type="scientific">Austropuccinia psidii MF-1</name>
    <dbReference type="NCBI Taxonomy" id="1389203"/>
    <lineage>
        <taxon>Eukaryota</taxon>
        <taxon>Fungi</taxon>
        <taxon>Dikarya</taxon>
        <taxon>Basidiomycota</taxon>
        <taxon>Pucciniomycotina</taxon>
        <taxon>Pucciniomycetes</taxon>
        <taxon>Pucciniales</taxon>
        <taxon>Sphaerophragmiaceae</taxon>
        <taxon>Austropuccinia</taxon>
    </lineage>
</organism>
<dbReference type="EMBL" id="AVOT02004270">
    <property type="protein sequence ID" value="MBW0475882.1"/>
    <property type="molecule type" value="Genomic_DNA"/>
</dbReference>
<dbReference type="OrthoDB" id="413122at2759"/>
<proteinExistence type="predicted"/>
<reference evidence="1" key="1">
    <citation type="submission" date="2021-03" db="EMBL/GenBank/DDBJ databases">
        <title>Draft genome sequence of rust myrtle Austropuccinia psidii MF-1, a brazilian biotype.</title>
        <authorList>
            <person name="Quecine M.C."/>
            <person name="Pachon D.M.R."/>
            <person name="Bonatelli M.L."/>
            <person name="Correr F.H."/>
            <person name="Franceschini L.M."/>
            <person name="Leite T.F."/>
            <person name="Margarido G.R.A."/>
            <person name="Almeida C.A."/>
            <person name="Ferrarezi J.A."/>
            <person name="Labate C.A."/>
        </authorList>
    </citation>
    <scope>NUCLEOTIDE SEQUENCE</scope>
    <source>
        <strain evidence="1">MF-1</strain>
    </source>
</reference>
<dbReference type="Proteomes" id="UP000765509">
    <property type="component" value="Unassembled WGS sequence"/>
</dbReference>
<dbReference type="InterPro" id="IPR036397">
    <property type="entry name" value="RNaseH_sf"/>
</dbReference>